<comment type="caution">
    <text evidence="1">The sequence shown here is derived from an EMBL/GenBank/DDBJ whole genome shotgun (WGS) entry which is preliminary data.</text>
</comment>
<sequence>MNSGFEIFLKRRISNNKYLEYLFFNVTSKALEIGYGTSAKKTFALNFFSTILNFPLSFKGNYIEIESYKNEKKSLQFSIPTYSLDNLQFDELYPKTSK</sequence>
<accession>A0A3M7PFJ6</accession>
<protein>
    <submittedName>
        <fullName evidence="1">Uncharacterized protein</fullName>
    </submittedName>
</protein>
<gene>
    <name evidence="1" type="ORF">BpHYR1_003604</name>
</gene>
<evidence type="ECO:0000313" key="1">
    <source>
        <dbReference type="EMBL" id="RMZ97896.1"/>
    </source>
</evidence>
<proteinExistence type="predicted"/>
<dbReference type="EMBL" id="REGN01011116">
    <property type="protein sequence ID" value="RMZ97896.1"/>
    <property type="molecule type" value="Genomic_DNA"/>
</dbReference>
<organism evidence="1 2">
    <name type="scientific">Brachionus plicatilis</name>
    <name type="common">Marine rotifer</name>
    <name type="synonym">Brachionus muelleri</name>
    <dbReference type="NCBI Taxonomy" id="10195"/>
    <lineage>
        <taxon>Eukaryota</taxon>
        <taxon>Metazoa</taxon>
        <taxon>Spiralia</taxon>
        <taxon>Gnathifera</taxon>
        <taxon>Rotifera</taxon>
        <taxon>Eurotatoria</taxon>
        <taxon>Monogononta</taxon>
        <taxon>Pseudotrocha</taxon>
        <taxon>Ploima</taxon>
        <taxon>Brachionidae</taxon>
        <taxon>Brachionus</taxon>
    </lineage>
</organism>
<evidence type="ECO:0000313" key="2">
    <source>
        <dbReference type="Proteomes" id="UP000276133"/>
    </source>
</evidence>
<name>A0A3M7PFJ6_BRAPC</name>
<keyword evidence="2" id="KW-1185">Reference proteome</keyword>
<dbReference type="AlphaFoldDB" id="A0A3M7PFJ6"/>
<reference evidence="1 2" key="1">
    <citation type="journal article" date="2018" name="Sci. Rep.">
        <title>Genomic signatures of local adaptation to the degree of environmental predictability in rotifers.</title>
        <authorList>
            <person name="Franch-Gras L."/>
            <person name="Hahn C."/>
            <person name="Garcia-Roger E.M."/>
            <person name="Carmona M.J."/>
            <person name="Serra M."/>
            <person name="Gomez A."/>
        </authorList>
    </citation>
    <scope>NUCLEOTIDE SEQUENCE [LARGE SCALE GENOMIC DNA]</scope>
    <source>
        <strain evidence="1">HYR1</strain>
    </source>
</reference>
<dbReference type="Proteomes" id="UP000276133">
    <property type="component" value="Unassembled WGS sequence"/>
</dbReference>